<dbReference type="Gene3D" id="2.30.30.30">
    <property type="match status" value="1"/>
</dbReference>
<comment type="similarity">
    <text evidence="4">Belongs to the NusG family.</text>
</comment>
<keyword evidence="4" id="KW-0806">Transcription termination</keyword>
<feature type="domain" description="NusG-like N-terminal" evidence="5">
    <location>
        <begin position="63"/>
        <end position="158"/>
    </location>
</feature>
<dbReference type="SUPFAM" id="SSF50104">
    <property type="entry name" value="Translation proteins SH3-like domain"/>
    <property type="match status" value="1"/>
</dbReference>
<dbReference type="InterPro" id="IPR001062">
    <property type="entry name" value="Transcrpt_antiterm_NusG"/>
</dbReference>
<reference evidence="6" key="1">
    <citation type="submission" date="2022-06" db="EMBL/GenBank/DDBJ databases">
        <authorList>
            <person name="Sun Q."/>
        </authorList>
    </citation>
    <scope>NUCLEOTIDE SEQUENCE</scope>
    <source>
        <strain evidence="6">S101</strain>
    </source>
</reference>
<dbReference type="GO" id="GO:0006353">
    <property type="term" value="P:DNA-templated transcription termination"/>
    <property type="evidence" value="ECO:0007669"/>
    <property type="project" value="UniProtKB-KW"/>
</dbReference>
<dbReference type="InterPro" id="IPR014722">
    <property type="entry name" value="Rib_uL2_dom2"/>
</dbReference>
<dbReference type="GO" id="GO:0031564">
    <property type="term" value="P:transcription antitermination"/>
    <property type="evidence" value="ECO:0007669"/>
    <property type="project" value="UniProtKB-KW"/>
</dbReference>
<organism evidence="6 7">
    <name type="scientific">Ciceribacter sichuanensis</name>
    <dbReference type="NCBI Taxonomy" id="2949647"/>
    <lineage>
        <taxon>Bacteria</taxon>
        <taxon>Pseudomonadati</taxon>
        <taxon>Pseudomonadota</taxon>
        <taxon>Alphaproteobacteria</taxon>
        <taxon>Hyphomicrobiales</taxon>
        <taxon>Rhizobiaceae</taxon>
        <taxon>Ciceribacter</taxon>
    </lineage>
</organism>
<dbReference type="GO" id="GO:0006354">
    <property type="term" value="P:DNA-templated transcription elongation"/>
    <property type="evidence" value="ECO:0007669"/>
    <property type="project" value="InterPro"/>
</dbReference>
<protein>
    <recommendedName>
        <fullName evidence="4">Transcription termination/antitermination protein NusG</fullName>
    </recommendedName>
</protein>
<dbReference type="Proteomes" id="UP001155380">
    <property type="component" value="Unassembled WGS sequence"/>
</dbReference>
<comment type="caution">
    <text evidence="6">The sequence shown here is derived from an EMBL/GenBank/DDBJ whole genome shotgun (WGS) entry which is preliminary data.</text>
</comment>
<dbReference type="PANTHER" id="PTHR30265">
    <property type="entry name" value="RHO-INTERACTING TRANSCRIPTION TERMINATION FACTOR NUSG"/>
    <property type="match status" value="1"/>
</dbReference>
<evidence type="ECO:0000256" key="2">
    <source>
        <dbReference type="ARBA" id="ARBA00023015"/>
    </source>
</evidence>
<evidence type="ECO:0000313" key="7">
    <source>
        <dbReference type="Proteomes" id="UP001155380"/>
    </source>
</evidence>
<keyword evidence="3 4" id="KW-0804">Transcription</keyword>
<dbReference type="EMBL" id="JAMXLX010000003">
    <property type="protein sequence ID" value="MCO5957647.1"/>
    <property type="molecule type" value="Genomic_DNA"/>
</dbReference>
<dbReference type="PRINTS" id="PR00338">
    <property type="entry name" value="NUSGTNSCPFCT"/>
</dbReference>
<evidence type="ECO:0000256" key="3">
    <source>
        <dbReference type="ARBA" id="ARBA00023163"/>
    </source>
</evidence>
<comment type="function">
    <text evidence="4">Participates in transcription elongation, termination and antitermination.</text>
</comment>
<dbReference type="InterPro" id="IPR006645">
    <property type="entry name" value="NGN-like_dom"/>
</dbReference>
<name>A0AAJ1BXC3_9HYPH</name>
<dbReference type="InterPro" id="IPR015869">
    <property type="entry name" value="Transcrpt_antiterm_NusG_bac_CS"/>
</dbReference>
<evidence type="ECO:0000256" key="1">
    <source>
        <dbReference type="ARBA" id="ARBA00022814"/>
    </source>
</evidence>
<dbReference type="PANTHER" id="PTHR30265:SF4">
    <property type="entry name" value="KOW MOTIF FAMILY PROTEIN, EXPRESSED"/>
    <property type="match status" value="1"/>
</dbReference>
<accession>A0AAJ1BXC3</accession>
<keyword evidence="2 4" id="KW-0805">Transcription regulation</keyword>
<sequence>MMQHRNTTGERLAYRPVTEAELSRADRRRIDDAQARMERARCAQDNLIQMAGRDMPGFDQLSRWIVGTCRVGSEESIADEMTVAGIEAWCPMEKFRKPPRRALPAVDVFRPFFRGYLFVRVIPSSEAFAGVLCASRLTGLMGRGGEPYLMPERIMSALKLGSKKGKTDEDVEGKYPPGATVVIRSGPFADFQATVRRVIGSRWALEAEVNLFGRMTPVELDIDSISASA</sequence>
<evidence type="ECO:0000256" key="4">
    <source>
        <dbReference type="RuleBase" id="RU000538"/>
    </source>
</evidence>
<evidence type="ECO:0000313" key="6">
    <source>
        <dbReference type="EMBL" id="MCO5957647.1"/>
    </source>
</evidence>
<dbReference type="RefSeq" id="WP_250913345.1">
    <property type="nucleotide sequence ID" value="NZ_JAMXLX010000003.1"/>
</dbReference>
<dbReference type="InterPro" id="IPR036735">
    <property type="entry name" value="NGN_dom_sf"/>
</dbReference>
<dbReference type="GO" id="GO:0032784">
    <property type="term" value="P:regulation of DNA-templated transcription elongation"/>
    <property type="evidence" value="ECO:0007669"/>
    <property type="project" value="InterPro"/>
</dbReference>
<dbReference type="SUPFAM" id="SSF82679">
    <property type="entry name" value="N-utilization substance G protein NusG, N-terminal domain"/>
    <property type="match status" value="1"/>
</dbReference>
<proteinExistence type="inferred from homology"/>
<dbReference type="CDD" id="cd06091">
    <property type="entry name" value="KOW_NusG"/>
    <property type="match status" value="1"/>
</dbReference>
<dbReference type="Pfam" id="PF02357">
    <property type="entry name" value="NusG"/>
    <property type="match status" value="1"/>
</dbReference>
<dbReference type="InterPro" id="IPR043425">
    <property type="entry name" value="NusG-like"/>
</dbReference>
<evidence type="ECO:0000259" key="5">
    <source>
        <dbReference type="Pfam" id="PF02357"/>
    </source>
</evidence>
<dbReference type="InterPro" id="IPR008991">
    <property type="entry name" value="Translation_prot_SH3-like_sf"/>
</dbReference>
<gene>
    <name evidence="6" type="ORF">NBH21_12755</name>
</gene>
<dbReference type="Gene3D" id="3.30.70.940">
    <property type="entry name" value="NusG, N-terminal domain"/>
    <property type="match status" value="1"/>
</dbReference>
<keyword evidence="1 4" id="KW-0889">Transcription antitermination</keyword>
<dbReference type="AlphaFoldDB" id="A0AAJ1BXC3"/>
<dbReference type="PROSITE" id="PS01014">
    <property type="entry name" value="NUSG"/>
    <property type="match status" value="1"/>
</dbReference>